<organism evidence="1">
    <name type="scientific">virus sp. ctviY17</name>
    <dbReference type="NCBI Taxonomy" id="2825828"/>
    <lineage>
        <taxon>Viruses</taxon>
    </lineage>
</organism>
<accession>A0A8S5RMT9</accession>
<proteinExistence type="predicted"/>
<protein>
    <submittedName>
        <fullName evidence="1">Uncharacterized protein</fullName>
    </submittedName>
</protein>
<sequence length="41" mass="4408">MIIISGINTYNETITTLKEIDVQDIVLDDGTLISGSVVLIS</sequence>
<reference evidence="1" key="1">
    <citation type="journal article" date="2021" name="Proc. Natl. Acad. Sci. U.S.A.">
        <title>A Catalog of Tens of Thousands of Viruses from Human Metagenomes Reveals Hidden Associations with Chronic Diseases.</title>
        <authorList>
            <person name="Tisza M.J."/>
            <person name="Buck C.B."/>
        </authorList>
    </citation>
    <scope>NUCLEOTIDE SEQUENCE</scope>
    <source>
        <strain evidence="1">CtviY17</strain>
    </source>
</reference>
<name>A0A8S5RMT9_9VIRU</name>
<evidence type="ECO:0000313" key="1">
    <source>
        <dbReference type="EMBL" id="DAE32324.1"/>
    </source>
</evidence>
<dbReference type="EMBL" id="BK059120">
    <property type="protein sequence ID" value="DAE32324.1"/>
    <property type="molecule type" value="Genomic_DNA"/>
</dbReference>